<dbReference type="RefSeq" id="WP_088386658.1">
    <property type="nucleotide sequence ID" value="NZ_NIOF01000010.1"/>
</dbReference>
<protein>
    <submittedName>
        <fullName evidence="2">Uncharacterized protein</fullName>
    </submittedName>
</protein>
<proteinExistence type="predicted"/>
<dbReference type="AlphaFoldDB" id="A0A246J306"/>
<dbReference type="EMBL" id="NIOF01000010">
    <property type="protein sequence ID" value="OWQ86990.1"/>
    <property type="molecule type" value="Genomic_DNA"/>
</dbReference>
<evidence type="ECO:0000313" key="3">
    <source>
        <dbReference type="Proteomes" id="UP000197468"/>
    </source>
</evidence>
<dbReference type="Proteomes" id="UP000197468">
    <property type="component" value="Unassembled WGS sequence"/>
</dbReference>
<organism evidence="2 3">
    <name type="scientific">Roseateles aquatilis</name>
    <dbReference type="NCBI Taxonomy" id="431061"/>
    <lineage>
        <taxon>Bacteria</taxon>
        <taxon>Pseudomonadati</taxon>
        <taxon>Pseudomonadota</taxon>
        <taxon>Betaproteobacteria</taxon>
        <taxon>Burkholderiales</taxon>
        <taxon>Sphaerotilaceae</taxon>
        <taxon>Roseateles</taxon>
    </lineage>
</organism>
<name>A0A246J306_9BURK</name>
<dbReference type="PROSITE" id="PS51257">
    <property type="entry name" value="PROKAR_LIPOPROTEIN"/>
    <property type="match status" value="1"/>
</dbReference>
<keyword evidence="1" id="KW-0732">Signal</keyword>
<accession>A0A246J306</accession>
<comment type="caution">
    <text evidence="2">The sequence shown here is derived from an EMBL/GenBank/DDBJ whole genome shotgun (WGS) entry which is preliminary data.</text>
</comment>
<gene>
    <name evidence="2" type="ORF">CDN99_20045</name>
</gene>
<feature type="signal peptide" evidence="1">
    <location>
        <begin position="1"/>
        <end position="21"/>
    </location>
</feature>
<reference evidence="2 3" key="1">
    <citation type="journal article" date="2008" name="Int. J. Syst. Evol. Microbiol.">
        <title>Description of Roseateles aquatilis sp. nov. and Roseateles terrae sp. nov., in the class Betaproteobacteria, and emended description of the genus Roseateles.</title>
        <authorList>
            <person name="Gomila M."/>
            <person name="Bowien B."/>
            <person name="Falsen E."/>
            <person name="Moore E.R."/>
            <person name="Lalucat J."/>
        </authorList>
    </citation>
    <scope>NUCLEOTIDE SEQUENCE [LARGE SCALE GENOMIC DNA]</scope>
    <source>
        <strain evidence="2 3">CCUG 48205</strain>
    </source>
</reference>
<dbReference type="OrthoDB" id="9952763at2"/>
<evidence type="ECO:0000313" key="2">
    <source>
        <dbReference type="EMBL" id="OWQ86990.1"/>
    </source>
</evidence>
<sequence length="119" mass="12791">MKRIGLAAAAVLLLSCGIAQADERVTTITPDMALQLRAHSASHGTVGARKMQMLYAPTLEDGCTSVYLYADDDIVMYATLMKAVTIKSTFVLIYDTAPARRGPWGDPLSCPLTSVTIKL</sequence>
<keyword evidence="3" id="KW-1185">Reference proteome</keyword>
<feature type="chain" id="PRO_5013145705" evidence="1">
    <location>
        <begin position="22"/>
        <end position="119"/>
    </location>
</feature>
<evidence type="ECO:0000256" key="1">
    <source>
        <dbReference type="SAM" id="SignalP"/>
    </source>
</evidence>